<sequence>MNSRYLPFPLSEIDSCVRTHSA</sequence>
<dbReference type="EMBL" id="KN406607">
    <property type="protein sequence ID" value="KHG16634.1"/>
    <property type="molecule type" value="Genomic_DNA"/>
</dbReference>
<keyword evidence="2" id="KW-1185">Reference proteome</keyword>
<proteinExistence type="predicted"/>
<dbReference type="AlphaFoldDB" id="A0A0B0NXL6"/>
<evidence type="ECO:0000313" key="1">
    <source>
        <dbReference type="EMBL" id="KHG16634.1"/>
    </source>
</evidence>
<accession>A0A0B0NXL6</accession>
<reference evidence="2" key="1">
    <citation type="submission" date="2014-09" db="EMBL/GenBank/DDBJ databases">
        <authorList>
            <person name="Mudge J."/>
            <person name="Ramaraj T."/>
            <person name="Lindquist I.E."/>
            <person name="Bharti A.K."/>
            <person name="Sundararajan A."/>
            <person name="Cameron C.T."/>
            <person name="Woodward J.E."/>
            <person name="May G.D."/>
            <person name="Brubaker C."/>
            <person name="Broadhvest J."/>
            <person name="Wilkins T.A."/>
        </authorList>
    </citation>
    <scope>NUCLEOTIDE SEQUENCE</scope>
    <source>
        <strain evidence="2">cv. AKA8401</strain>
    </source>
</reference>
<dbReference type="Proteomes" id="UP000032142">
    <property type="component" value="Unassembled WGS sequence"/>
</dbReference>
<organism evidence="1 2">
    <name type="scientific">Gossypium arboreum</name>
    <name type="common">Tree cotton</name>
    <name type="synonym">Gossypium nanking</name>
    <dbReference type="NCBI Taxonomy" id="29729"/>
    <lineage>
        <taxon>Eukaryota</taxon>
        <taxon>Viridiplantae</taxon>
        <taxon>Streptophyta</taxon>
        <taxon>Embryophyta</taxon>
        <taxon>Tracheophyta</taxon>
        <taxon>Spermatophyta</taxon>
        <taxon>Magnoliopsida</taxon>
        <taxon>eudicotyledons</taxon>
        <taxon>Gunneridae</taxon>
        <taxon>Pentapetalae</taxon>
        <taxon>rosids</taxon>
        <taxon>malvids</taxon>
        <taxon>Malvales</taxon>
        <taxon>Malvaceae</taxon>
        <taxon>Malvoideae</taxon>
        <taxon>Gossypium</taxon>
    </lineage>
</organism>
<gene>
    <name evidence="1" type="ORF">F383_21046</name>
</gene>
<protein>
    <submittedName>
        <fullName evidence="1">Uncharacterized protein</fullName>
    </submittedName>
</protein>
<name>A0A0B0NXL6_GOSAR</name>
<evidence type="ECO:0000313" key="2">
    <source>
        <dbReference type="Proteomes" id="UP000032142"/>
    </source>
</evidence>